<feature type="compositionally biased region" description="Basic and acidic residues" evidence="5">
    <location>
        <begin position="28"/>
        <end position="45"/>
    </location>
</feature>
<sequence length="584" mass="66280">MFEYAKSFIGSLWSGKRSLDDEDDNDTPDQKRIRSEDVSRDGEGETLHRIKVSNFNKNEWKKVKKYLLELGCKPMSKAPKWDYGIINASVKAKDEYNKRMEKLHNKKNGRKAQKPGAEDDTRTPAEKLADQVTPLYKLSYEEQLKKKNNKGVSVMAKLKGQLANIPKTDRTERAMKETEWSRTKGRLPCKMYDPVPSPDINGYRTKCEFTIGKDLDGKPTVGFLLGLYKLGITAVLDPKDCLNVPDKAKRVASYMQDYIRDSEYPVYDRVEKDGVWRTLMTKTQRTGEVMVVIQMKTTNLTEEQVDNEKKKLVEFWNGLKDKPEDERLDITTLLFQAWDGHSNGMTDKAPVEVLTGDGIVHEELLGCKFRISSSAFFQINTPAAEVLYTKCAEWCRINKDRKTTLLDLCCGTGTIGITMAKSVDRVIGIEMVPEAIEDAKLNASINNITNVTYYANKVEDRIDVIGDATNEDVVAVLDPPSCDSRQALGNFYTLCKASSKRVQGEAFRPSRAMTIDLFPHTDHCELMVEFVRGEYLKDLEQDEDAKAAEKLIQDKQKEVEEKEANGENENENENESKDDTSDAK</sequence>
<feature type="compositionally biased region" description="Basic and acidic residues" evidence="5">
    <location>
        <begin position="551"/>
        <end position="565"/>
    </location>
</feature>
<feature type="binding site" evidence="4">
    <location>
        <position position="430"/>
    </location>
    <ligand>
        <name>S-adenosyl-L-methionine</name>
        <dbReference type="ChEBI" id="CHEBI:59789"/>
    </ligand>
</feature>
<dbReference type="InterPro" id="IPR029063">
    <property type="entry name" value="SAM-dependent_MTases_sf"/>
</dbReference>
<evidence type="ECO:0000256" key="3">
    <source>
        <dbReference type="ARBA" id="ARBA00022691"/>
    </source>
</evidence>
<dbReference type="EMBL" id="JAIXMP010000022">
    <property type="protein sequence ID" value="KAI9255623.1"/>
    <property type="molecule type" value="Genomic_DNA"/>
</dbReference>
<dbReference type="GO" id="GO:0003723">
    <property type="term" value="F:RNA binding"/>
    <property type="evidence" value="ECO:0007669"/>
    <property type="project" value="TreeGrafter"/>
</dbReference>
<protein>
    <submittedName>
        <fullName evidence="7">S-adenosyl-L-methionine-dependent methyltransferase</fullName>
    </submittedName>
</protein>
<dbReference type="GO" id="GO:0032259">
    <property type="term" value="P:methylation"/>
    <property type="evidence" value="ECO:0007669"/>
    <property type="project" value="UniProtKB-KW"/>
</dbReference>
<gene>
    <name evidence="7" type="ORF">BDA99DRAFT_442072</name>
</gene>
<keyword evidence="8" id="KW-1185">Reference proteome</keyword>
<dbReference type="InterPro" id="IPR010280">
    <property type="entry name" value="U5_MeTrfase_fam"/>
</dbReference>
<dbReference type="InterPro" id="IPR025714">
    <property type="entry name" value="Methyltranfer_dom"/>
</dbReference>
<evidence type="ECO:0000256" key="1">
    <source>
        <dbReference type="ARBA" id="ARBA00022603"/>
    </source>
</evidence>
<organism evidence="7 8">
    <name type="scientific">Phascolomyces articulosus</name>
    <dbReference type="NCBI Taxonomy" id="60185"/>
    <lineage>
        <taxon>Eukaryota</taxon>
        <taxon>Fungi</taxon>
        <taxon>Fungi incertae sedis</taxon>
        <taxon>Mucoromycota</taxon>
        <taxon>Mucoromycotina</taxon>
        <taxon>Mucoromycetes</taxon>
        <taxon>Mucorales</taxon>
        <taxon>Lichtheimiaceae</taxon>
        <taxon>Phascolomyces</taxon>
    </lineage>
</organism>
<dbReference type="AlphaFoldDB" id="A0AAD5K4I1"/>
<dbReference type="PROSITE" id="PS51687">
    <property type="entry name" value="SAM_MT_RNA_M5U"/>
    <property type="match status" value="1"/>
</dbReference>
<dbReference type="Pfam" id="PF13847">
    <property type="entry name" value="Methyltransf_31"/>
    <property type="match status" value="1"/>
</dbReference>
<dbReference type="InterPro" id="IPR045850">
    <property type="entry name" value="TRM2_met"/>
</dbReference>
<comment type="similarity">
    <text evidence="4">Belongs to the class I-like SAM-binding methyltransferase superfamily. RNA M5U methyltransferase family.</text>
</comment>
<dbReference type="SUPFAM" id="SSF53335">
    <property type="entry name" value="S-adenosyl-L-methionine-dependent methyltransferases"/>
    <property type="match status" value="1"/>
</dbReference>
<dbReference type="Gene3D" id="2.40.50.1070">
    <property type="match status" value="1"/>
</dbReference>
<dbReference type="PANTHER" id="PTHR45904">
    <property type="entry name" value="TRNA (URACIL-5-)-METHYLTRANSFERASE"/>
    <property type="match status" value="1"/>
</dbReference>
<name>A0AAD5K4I1_9FUNG</name>
<evidence type="ECO:0000313" key="7">
    <source>
        <dbReference type="EMBL" id="KAI9255623.1"/>
    </source>
</evidence>
<feature type="compositionally biased region" description="Basic residues" evidence="5">
    <location>
        <begin position="104"/>
        <end position="113"/>
    </location>
</feature>
<keyword evidence="2 4" id="KW-0808">Transferase</keyword>
<reference evidence="7" key="1">
    <citation type="journal article" date="2022" name="IScience">
        <title>Evolution of zygomycete secretomes and the origins of terrestrial fungal ecologies.</title>
        <authorList>
            <person name="Chang Y."/>
            <person name="Wang Y."/>
            <person name="Mondo S."/>
            <person name="Ahrendt S."/>
            <person name="Andreopoulos W."/>
            <person name="Barry K."/>
            <person name="Beard J."/>
            <person name="Benny G.L."/>
            <person name="Blankenship S."/>
            <person name="Bonito G."/>
            <person name="Cuomo C."/>
            <person name="Desiro A."/>
            <person name="Gervers K.A."/>
            <person name="Hundley H."/>
            <person name="Kuo A."/>
            <person name="LaButti K."/>
            <person name="Lang B.F."/>
            <person name="Lipzen A."/>
            <person name="O'Donnell K."/>
            <person name="Pangilinan J."/>
            <person name="Reynolds N."/>
            <person name="Sandor L."/>
            <person name="Smith M.E."/>
            <person name="Tsang A."/>
            <person name="Grigoriev I.V."/>
            <person name="Stajich J.E."/>
            <person name="Spatafora J.W."/>
        </authorList>
    </citation>
    <scope>NUCLEOTIDE SEQUENCE</scope>
    <source>
        <strain evidence="7">RSA 2281</strain>
    </source>
</reference>
<dbReference type="Proteomes" id="UP001209540">
    <property type="component" value="Unassembled WGS sequence"/>
</dbReference>
<feature type="region of interest" description="Disordered" evidence="5">
    <location>
        <begin position="15"/>
        <end position="45"/>
    </location>
</feature>
<dbReference type="Gene3D" id="3.40.50.150">
    <property type="entry name" value="Vaccinia Virus protein VP39"/>
    <property type="match status" value="1"/>
</dbReference>
<comment type="caution">
    <text evidence="7">The sequence shown here is derived from an EMBL/GenBank/DDBJ whole genome shotgun (WGS) entry which is preliminary data.</text>
</comment>
<dbReference type="GO" id="GO:0008173">
    <property type="term" value="F:RNA methyltransferase activity"/>
    <property type="evidence" value="ECO:0007669"/>
    <property type="project" value="InterPro"/>
</dbReference>
<evidence type="ECO:0000256" key="4">
    <source>
        <dbReference type="PROSITE-ProRule" id="PRU01024"/>
    </source>
</evidence>
<feature type="domain" description="Methyltransferase" evidence="6">
    <location>
        <begin position="400"/>
        <end position="463"/>
    </location>
</feature>
<proteinExistence type="inferred from homology"/>
<dbReference type="GO" id="GO:0006396">
    <property type="term" value="P:RNA processing"/>
    <property type="evidence" value="ECO:0007669"/>
    <property type="project" value="InterPro"/>
</dbReference>
<feature type="region of interest" description="Disordered" evidence="5">
    <location>
        <begin position="102"/>
        <end position="126"/>
    </location>
</feature>
<feature type="compositionally biased region" description="Basic and acidic residues" evidence="5">
    <location>
        <begin position="116"/>
        <end position="126"/>
    </location>
</feature>
<evidence type="ECO:0000256" key="5">
    <source>
        <dbReference type="SAM" id="MobiDB-lite"/>
    </source>
</evidence>
<feature type="region of interest" description="Disordered" evidence="5">
    <location>
        <begin position="551"/>
        <end position="584"/>
    </location>
</feature>
<evidence type="ECO:0000256" key="2">
    <source>
        <dbReference type="ARBA" id="ARBA00022679"/>
    </source>
</evidence>
<reference evidence="7" key="2">
    <citation type="submission" date="2023-02" db="EMBL/GenBank/DDBJ databases">
        <authorList>
            <consortium name="DOE Joint Genome Institute"/>
            <person name="Mondo S.J."/>
            <person name="Chang Y."/>
            <person name="Wang Y."/>
            <person name="Ahrendt S."/>
            <person name="Andreopoulos W."/>
            <person name="Barry K."/>
            <person name="Beard J."/>
            <person name="Benny G.L."/>
            <person name="Blankenship S."/>
            <person name="Bonito G."/>
            <person name="Cuomo C."/>
            <person name="Desiro A."/>
            <person name="Gervers K.A."/>
            <person name="Hundley H."/>
            <person name="Kuo A."/>
            <person name="LaButti K."/>
            <person name="Lang B.F."/>
            <person name="Lipzen A."/>
            <person name="O'Donnell K."/>
            <person name="Pangilinan J."/>
            <person name="Reynolds N."/>
            <person name="Sandor L."/>
            <person name="Smith M.W."/>
            <person name="Tsang A."/>
            <person name="Grigoriev I.V."/>
            <person name="Stajich J.E."/>
            <person name="Spatafora J.W."/>
        </authorList>
    </citation>
    <scope>NUCLEOTIDE SEQUENCE</scope>
    <source>
        <strain evidence="7">RSA 2281</strain>
    </source>
</reference>
<dbReference type="CDD" id="cd02440">
    <property type="entry name" value="AdoMet_MTases"/>
    <property type="match status" value="1"/>
</dbReference>
<evidence type="ECO:0000259" key="6">
    <source>
        <dbReference type="Pfam" id="PF13847"/>
    </source>
</evidence>
<evidence type="ECO:0000313" key="8">
    <source>
        <dbReference type="Proteomes" id="UP001209540"/>
    </source>
</evidence>
<keyword evidence="3 4" id="KW-0949">S-adenosyl-L-methionine</keyword>
<feature type="binding site" evidence="4">
    <location>
        <position position="378"/>
    </location>
    <ligand>
        <name>S-adenosyl-L-methionine</name>
        <dbReference type="ChEBI" id="CHEBI:59789"/>
    </ligand>
</feature>
<feature type="compositionally biased region" description="Basic and acidic residues" evidence="5">
    <location>
        <begin position="574"/>
        <end position="584"/>
    </location>
</feature>
<accession>A0AAD5K4I1</accession>
<comment type="caution">
    <text evidence="4">Lacks conserved residue(s) required for the propagation of feature annotation.</text>
</comment>
<keyword evidence="1 4" id="KW-0489">Methyltransferase</keyword>
<dbReference type="PANTHER" id="PTHR45904:SF2">
    <property type="entry name" value="TRNA (URACIL-5-)-METHYLTRANSFERASE HOMOLOG A"/>
    <property type="match status" value="1"/>
</dbReference>